<feature type="binding site" evidence="8">
    <location>
        <position position="90"/>
    </location>
    <ligand>
        <name>Zn(2+)</name>
        <dbReference type="ChEBI" id="CHEBI:29105"/>
        <note>catalytic</note>
    </ligand>
</feature>
<evidence type="ECO:0000313" key="11">
    <source>
        <dbReference type="Proteomes" id="UP000050996"/>
    </source>
</evidence>
<feature type="domain" description="CMP/dCMP-type deaminase" evidence="9">
    <location>
        <begin position="9"/>
        <end position="134"/>
    </location>
</feature>
<dbReference type="InterPro" id="IPR028883">
    <property type="entry name" value="tRNA_aden_deaminase"/>
</dbReference>
<evidence type="ECO:0000256" key="5">
    <source>
        <dbReference type="ARBA" id="ARBA00022801"/>
    </source>
</evidence>
<dbReference type="STRING" id="1637975.AN957_01575"/>
<comment type="caution">
    <text evidence="10">The sequence shown here is derived from an EMBL/GenBank/DDBJ whole genome shotgun (WGS) entry which is preliminary data.</text>
</comment>
<dbReference type="InterPro" id="IPR016193">
    <property type="entry name" value="Cytidine_deaminase-like"/>
</dbReference>
<dbReference type="GO" id="GO:0008270">
    <property type="term" value="F:zinc ion binding"/>
    <property type="evidence" value="ECO:0007669"/>
    <property type="project" value="UniProtKB-UniRule"/>
</dbReference>
<dbReference type="Gene3D" id="3.40.140.10">
    <property type="entry name" value="Cytidine Deaminase, domain 2"/>
    <property type="match status" value="1"/>
</dbReference>
<evidence type="ECO:0000256" key="4">
    <source>
        <dbReference type="ARBA" id="ARBA00022723"/>
    </source>
</evidence>
<dbReference type="SUPFAM" id="SSF53927">
    <property type="entry name" value="Cytidine deaminase-like"/>
    <property type="match status" value="1"/>
</dbReference>
<feature type="active site" description="Proton donor" evidence="8">
    <location>
        <position position="62"/>
    </location>
</feature>
<reference evidence="10 11" key="1">
    <citation type="submission" date="2015-09" db="EMBL/GenBank/DDBJ databases">
        <title>Genome sequencing project for genomic taxonomy and phylogenomics of Bacillus-like bacteria.</title>
        <authorList>
            <person name="Liu B."/>
            <person name="Wang J."/>
            <person name="Zhu Y."/>
            <person name="Liu G."/>
            <person name="Chen Q."/>
            <person name="Chen Z."/>
            <person name="Lan J."/>
            <person name="Che J."/>
            <person name="Ge C."/>
            <person name="Shi H."/>
            <person name="Pan Z."/>
            <person name="Liu X."/>
        </authorList>
    </citation>
    <scope>NUCLEOTIDE SEQUENCE [LARGE SCALE GENOMIC DNA]</scope>
    <source>
        <strain evidence="10 11">FJAT-18043</strain>
    </source>
</reference>
<dbReference type="CDD" id="cd01285">
    <property type="entry name" value="nucleoside_deaminase"/>
    <property type="match status" value="1"/>
</dbReference>
<keyword evidence="11" id="KW-1185">Reference proteome</keyword>
<dbReference type="NCBIfam" id="NF008113">
    <property type="entry name" value="PRK10860.1"/>
    <property type="match status" value="1"/>
</dbReference>
<comment type="function">
    <text evidence="8">Catalyzes the deamination of adenosine to inosine at the wobble position 34 of tRNA(Arg2).</text>
</comment>
<comment type="catalytic activity">
    <reaction evidence="7 8">
        <text>adenosine(34) in tRNA + H2O + H(+) = inosine(34) in tRNA + NH4(+)</text>
        <dbReference type="Rhea" id="RHEA:43168"/>
        <dbReference type="Rhea" id="RHEA-COMP:10373"/>
        <dbReference type="Rhea" id="RHEA-COMP:10374"/>
        <dbReference type="ChEBI" id="CHEBI:15377"/>
        <dbReference type="ChEBI" id="CHEBI:15378"/>
        <dbReference type="ChEBI" id="CHEBI:28938"/>
        <dbReference type="ChEBI" id="CHEBI:74411"/>
        <dbReference type="ChEBI" id="CHEBI:82852"/>
        <dbReference type="EC" id="3.5.4.33"/>
    </reaction>
</comment>
<protein>
    <recommendedName>
        <fullName evidence="8">tRNA-specific adenosine deaminase</fullName>
        <ecNumber evidence="8">3.5.4.33</ecNumber>
    </recommendedName>
</protein>
<proteinExistence type="inferred from homology"/>
<evidence type="ECO:0000259" key="9">
    <source>
        <dbReference type="PROSITE" id="PS51747"/>
    </source>
</evidence>
<accession>A0A0Q3T590</accession>
<evidence type="ECO:0000256" key="6">
    <source>
        <dbReference type="ARBA" id="ARBA00022833"/>
    </source>
</evidence>
<gene>
    <name evidence="8" type="primary">tadA</name>
    <name evidence="10" type="ORF">AN957_01575</name>
</gene>
<feature type="binding site" evidence="8">
    <location>
        <position position="60"/>
    </location>
    <ligand>
        <name>Zn(2+)</name>
        <dbReference type="ChEBI" id="CHEBI:29105"/>
        <note>catalytic</note>
    </ligand>
</feature>
<dbReference type="PATRIC" id="fig|1637975.4.peg.15"/>
<keyword evidence="5 8" id="KW-0378">Hydrolase</keyword>
<dbReference type="GO" id="GO:0052717">
    <property type="term" value="F:tRNA-specific adenosine-34 deaminase activity"/>
    <property type="evidence" value="ECO:0007669"/>
    <property type="project" value="UniProtKB-UniRule"/>
</dbReference>
<evidence type="ECO:0000256" key="8">
    <source>
        <dbReference type="HAMAP-Rule" id="MF_00972"/>
    </source>
</evidence>
<evidence type="ECO:0000256" key="2">
    <source>
        <dbReference type="ARBA" id="ARBA00011738"/>
    </source>
</evidence>
<dbReference type="AlphaFoldDB" id="A0A0Q3T590"/>
<organism evidence="10 11">
    <name type="scientific">Cytobacillus solani</name>
    <dbReference type="NCBI Taxonomy" id="1637975"/>
    <lineage>
        <taxon>Bacteria</taxon>
        <taxon>Bacillati</taxon>
        <taxon>Bacillota</taxon>
        <taxon>Bacilli</taxon>
        <taxon>Bacillales</taxon>
        <taxon>Bacillaceae</taxon>
        <taxon>Cytobacillus</taxon>
    </lineage>
</organism>
<dbReference type="InterPro" id="IPR016192">
    <property type="entry name" value="APOBEC/CMP_deaminase_Zn-bd"/>
</dbReference>
<dbReference type="FunFam" id="3.40.140.10:FF:000005">
    <property type="entry name" value="tRNA-specific adenosine deaminase"/>
    <property type="match status" value="1"/>
</dbReference>
<dbReference type="EC" id="3.5.4.33" evidence="8"/>
<evidence type="ECO:0000256" key="3">
    <source>
        <dbReference type="ARBA" id="ARBA00022694"/>
    </source>
</evidence>
<feature type="binding site" evidence="8">
    <location>
        <position position="93"/>
    </location>
    <ligand>
        <name>Zn(2+)</name>
        <dbReference type="ChEBI" id="CHEBI:29105"/>
        <note>catalytic</note>
    </ligand>
</feature>
<evidence type="ECO:0000256" key="7">
    <source>
        <dbReference type="ARBA" id="ARBA00048045"/>
    </source>
</evidence>
<dbReference type="GO" id="GO:0002100">
    <property type="term" value="P:tRNA wobble adenosine to inosine editing"/>
    <property type="evidence" value="ECO:0007669"/>
    <property type="project" value="UniProtKB-UniRule"/>
</dbReference>
<keyword evidence="3 8" id="KW-0819">tRNA processing</keyword>
<dbReference type="HAMAP" id="MF_00972">
    <property type="entry name" value="tRNA_aden_deaminase"/>
    <property type="match status" value="1"/>
</dbReference>
<sequence>MRRMLQNVDQNETYMIEAIKEAKKAQEIMEVPIGSVIVLNGEIIARAHNLREHNQSSIAHAELMAIDQACQSLGTWRLEDAVLYVTLEPCPMCAGAIMLSRIKKVVYGAKDPKGGCAGTFMNLLQDDRFNHQSEVVSGVLEKECGELLSAFFKGLRLRKKEEKKQRKKQLEIDEGINNG</sequence>
<keyword evidence="4 8" id="KW-0479">Metal-binding</keyword>
<dbReference type="Pfam" id="PF14437">
    <property type="entry name" value="MafB19-deam"/>
    <property type="match status" value="1"/>
</dbReference>
<dbReference type="InterPro" id="IPR058535">
    <property type="entry name" value="MafB19-deam"/>
</dbReference>
<dbReference type="InterPro" id="IPR002125">
    <property type="entry name" value="CMP_dCMP_dom"/>
</dbReference>
<comment type="cofactor">
    <cofactor evidence="8">
        <name>Zn(2+)</name>
        <dbReference type="ChEBI" id="CHEBI:29105"/>
    </cofactor>
    <text evidence="8">Binds 1 zinc ion per subunit.</text>
</comment>
<dbReference type="PANTHER" id="PTHR11079:SF202">
    <property type="entry name" value="TRNA-SPECIFIC ADENOSINE DEAMINASE"/>
    <property type="match status" value="1"/>
</dbReference>
<dbReference type="PROSITE" id="PS51747">
    <property type="entry name" value="CYT_DCMP_DEAMINASES_2"/>
    <property type="match status" value="1"/>
</dbReference>
<dbReference type="PANTHER" id="PTHR11079">
    <property type="entry name" value="CYTOSINE DEAMINASE FAMILY MEMBER"/>
    <property type="match status" value="1"/>
</dbReference>
<comment type="similarity">
    <text evidence="1">Belongs to the cytidine and deoxycytidylate deaminase family. ADAT2 subfamily.</text>
</comment>
<dbReference type="PROSITE" id="PS00903">
    <property type="entry name" value="CYT_DCMP_DEAMINASES_1"/>
    <property type="match status" value="1"/>
</dbReference>
<dbReference type="EMBL" id="LJIX01000004">
    <property type="protein sequence ID" value="KQL27340.1"/>
    <property type="molecule type" value="Genomic_DNA"/>
</dbReference>
<comment type="subunit">
    <text evidence="2 8">Homodimer.</text>
</comment>
<dbReference type="Proteomes" id="UP000050996">
    <property type="component" value="Unassembled WGS sequence"/>
</dbReference>
<name>A0A0Q3T590_9BACI</name>
<evidence type="ECO:0000256" key="1">
    <source>
        <dbReference type="ARBA" id="ARBA00010669"/>
    </source>
</evidence>
<keyword evidence="6 8" id="KW-0862">Zinc</keyword>
<evidence type="ECO:0000313" key="10">
    <source>
        <dbReference type="EMBL" id="KQL27340.1"/>
    </source>
</evidence>